<keyword evidence="3" id="KW-1185">Reference proteome</keyword>
<evidence type="ECO:0000313" key="2">
    <source>
        <dbReference type="EMBL" id="MFC6659590.1"/>
    </source>
</evidence>
<organism evidence="2 3">
    <name type="scientific">Deinococcus multiflagellatus</name>
    <dbReference type="NCBI Taxonomy" id="1656887"/>
    <lineage>
        <taxon>Bacteria</taxon>
        <taxon>Thermotogati</taxon>
        <taxon>Deinococcota</taxon>
        <taxon>Deinococci</taxon>
        <taxon>Deinococcales</taxon>
        <taxon>Deinococcaceae</taxon>
        <taxon>Deinococcus</taxon>
    </lineage>
</organism>
<dbReference type="RefSeq" id="WP_224604016.1">
    <property type="nucleotide sequence ID" value="NZ_JAIQXV010000001.1"/>
</dbReference>
<dbReference type="PANTHER" id="PTHR47197:SF3">
    <property type="entry name" value="DIHYDRO-HEME D1 DEHYDROGENASE"/>
    <property type="match status" value="1"/>
</dbReference>
<comment type="caution">
    <text evidence="2">The sequence shown here is derived from an EMBL/GenBank/DDBJ whole genome shotgun (WGS) entry which is preliminary data.</text>
</comment>
<dbReference type="Gene3D" id="2.130.10.10">
    <property type="entry name" value="YVTN repeat-like/Quinoprotein amine dehydrogenase"/>
    <property type="match status" value="2"/>
</dbReference>
<dbReference type="Proteomes" id="UP001596317">
    <property type="component" value="Unassembled WGS sequence"/>
</dbReference>
<dbReference type="EMBL" id="JBHSWB010000001">
    <property type="protein sequence ID" value="MFC6659590.1"/>
    <property type="molecule type" value="Genomic_DNA"/>
</dbReference>
<evidence type="ECO:0000256" key="1">
    <source>
        <dbReference type="SAM" id="SignalP"/>
    </source>
</evidence>
<proteinExistence type="predicted"/>
<dbReference type="PANTHER" id="PTHR47197">
    <property type="entry name" value="PROTEIN NIRF"/>
    <property type="match status" value="1"/>
</dbReference>
<feature type="chain" id="PRO_5045732277" evidence="1">
    <location>
        <begin position="21"/>
        <end position="583"/>
    </location>
</feature>
<protein>
    <submittedName>
        <fullName evidence="2">TolB family protein</fullName>
    </submittedName>
</protein>
<gene>
    <name evidence="2" type="ORF">ACFP90_03805</name>
</gene>
<dbReference type="InterPro" id="IPR015943">
    <property type="entry name" value="WD40/YVTN_repeat-like_dom_sf"/>
</dbReference>
<name>A0ABW1ZHQ3_9DEIO</name>
<keyword evidence="1" id="KW-0732">Signal</keyword>
<sequence>MIRRFWTVLAFSVASLPLAAAVSLSPRSLLTVPGAAPLALAPVPGGVVACLGERLLLLGPGGEVRRSLPVGAPCAGLSVSPGGAYALTRTGTQVSVWRLGDGVRLARLDTPGVTGAGFSGPQDLLIGSAQGIERVSLASLARSAPAGEAVGALVTAPDGLRAVVTRAGRVQLLDTATLGVQSAMTCAAPCTLGPVTFSADGRSVAVQAGGELYALRAGYPASVVVRRAEAGGAALSGLPRRDGSVLVLRAGQLEVRDLQTGHREQVRPLSGLQPAPVALTPAERVLSVQGGVLQDSAADLSAPRALLTLPAALTGGGLDPATGEPLTLLPGGALTGGPRALAQNVFAVQTMNRFTWLLTADGSGGLALRTLSGGRQGTAAGLRTATRLSVNHWGNHAAVWDDARLVVVAQKTGKAVASLAVPGAARVTVSPDATRAYVFPRTGDPAVVLTANAKRFALPVLAGARYADVQISGQGQFAYVKAGGGLDLYRPGQRSPFAALPTASDREGAVRYSPDSRLLAAVTRADDGWHLSLLDTDTGRVTAAGPVLADHPAFLAWSPDSRRLTVGAGLGTAVNNVTVFDVQ</sequence>
<reference evidence="3" key="1">
    <citation type="journal article" date="2019" name="Int. J. Syst. Evol. Microbiol.">
        <title>The Global Catalogue of Microorganisms (GCM) 10K type strain sequencing project: providing services to taxonomists for standard genome sequencing and annotation.</title>
        <authorList>
            <consortium name="The Broad Institute Genomics Platform"/>
            <consortium name="The Broad Institute Genome Sequencing Center for Infectious Disease"/>
            <person name="Wu L."/>
            <person name="Ma J."/>
        </authorList>
    </citation>
    <scope>NUCLEOTIDE SEQUENCE [LARGE SCALE GENOMIC DNA]</scope>
    <source>
        <strain evidence="3">CCUG 63830</strain>
    </source>
</reference>
<dbReference type="InterPro" id="IPR051200">
    <property type="entry name" value="Host-pathogen_enzymatic-act"/>
</dbReference>
<evidence type="ECO:0000313" key="3">
    <source>
        <dbReference type="Proteomes" id="UP001596317"/>
    </source>
</evidence>
<dbReference type="SUPFAM" id="SSF82171">
    <property type="entry name" value="DPP6 N-terminal domain-like"/>
    <property type="match status" value="1"/>
</dbReference>
<feature type="signal peptide" evidence="1">
    <location>
        <begin position="1"/>
        <end position="20"/>
    </location>
</feature>
<accession>A0ABW1ZHQ3</accession>